<accession>A0A930V2U3</accession>
<dbReference type="Proteomes" id="UP000656804">
    <property type="component" value="Unassembled WGS sequence"/>
</dbReference>
<dbReference type="InterPro" id="IPR013974">
    <property type="entry name" value="SAF"/>
</dbReference>
<evidence type="ECO:0000259" key="2">
    <source>
        <dbReference type="Pfam" id="PF16976"/>
    </source>
</evidence>
<comment type="caution">
    <text evidence="3">The sequence shown here is derived from an EMBL/GenBank/DDBJ whole genome shotgun (WGS) entry which is preliminary data.</text>
</comment>
<evidence type="ECO:0000313" key="3">
    <source>
        <dbReference type="EMBL" id="MBF4163645.1"/>
    </source>
</evidence>
<gene>
    <name evidence="3" type="ORF">ISG29_18330</name>
</gene>
<dbReference type="Pfam" id="PF16976">
    <property type="entry name" value="RcpC"/>
    <property type="match status" value="1"/>
</dbReference>
<evidence type="ECO:0000259" key="1">
    <source>
        <dbReference type="Pfam" id="PF08666"/>
    </source>
</evidence>
<organism evidence="3 4">
    <name type="scientific">Nocardioides acrostichi</name>
    <dbReference type="NCBI Taxonomy" id="2784339"/>
    <lineage>
        <taxon>Bacteria</taxon>
        <taxon>Bacillati</taxon>
        <taxon>Actinomycetota</taxon>
        <taxon>Actinomycetes</taxon>
        <taxon>Propionibacteriales</taxon>
        <taxon>Nocardioidaceae</taxon>
        <taxon>Nocardioides</taxon>
    </lineage>
</organism>
<dbReference type="EMBL" id="JADIVZ010000013">
    <property type="protein sequence ID" value="MBF4163645.1"/>
    <property type="molecule type" value="Genomic_DNA"/>
</dbReference>
<dbReference type="InterPro" id="IPR031571">
    <property type="entry name" value="RcpC_dom"/>
</dbReference>
<dbReference type="RefSeq" id="WP_194504895.1">
    <property type="nucleotide sequence ID" value="NZ_JADIVZ010000013.1"/>
</dbReference>
<keyword evidence="4" id="KW-1185">Reference proteome</keyword>
<protein>
    <submittedName>
        <fullName evidence="3">Pilus assembly protein CpaB</fullName>
    </submittedName>
</protein>
<dbReference type="CDD" id="cd11614">
    <property type="entry name" value="SAF_CpaB_FlgA_like"/>
    <property type="match status" value="1"/>
</dbReference>
<dbReference type="Pfam" id="PF08666">
    <property type="entry name" value="SAF"/>
    <property type="match status" value="1"/>
</dbReference>
<sequence>MSATDRPSDDVVARRGRRVRVRRLLRRHVWAHRRTLAALCAGLAVAAGLREVAPAPPPVTTLAVAGRALPSGHRVVATDLHEVAFRPGSVPPDALVDPVGVVLAAPVSAGEVVTAARVIGGPLAAPGEVAVPVRLPDAAMAGLLHVGDRIDLIATDTQQQTTSGVVASDVPVLALPSEETDAAGSASGVLPGRLVVVALPPSQVPTVSDASVRTFLTYAWKH</sequence>
<name>A0A930V2U3_9ACTN</name>
<dbReference type="AlphaFoldDB" id="A0A930V2U3"/>
<reference evidence="3" key="1">
    <citation type="submission" date="2020-11" db="EMBL/GenBank/DDBJ databases">
        <title>Nocardioides sp. CBS4Y-1, whole genome shotgun sequence.</title>
        <authorList>
            <person name="Tuo L."/>
        </authorList>
    </citation>
    <scope>NUCLEOTIDE SEQUENCE</scope>
    <source>
        <strain evidence="3">CBS4Y-1</strain>
    </source>
</reference>
<feature type="domain" description="Flp pilus assembly protein RcpC/CpaB" evidence="2">
    <location>
        <begin position="125"/>
        <end position="212"/>
    </location>
</feature>
<feature type="domain" description="SAF" evidence="1">
    <location>
        <begin position="61"/>
        <end position="118"/>
    </location>
</feature>
<evidence type="ECO:0000313" key="4">
    <source>
        <dbReference type="Proteomes" id="UP000656804"/>
    </source>
</evidence>
<proteinExistence type="predicted"/>